<dbReference type="AlphaFoldDB" id="A0A5C5YEB0"/>
<protein>
    <submittedName>
        <fullName evidence="1">Uncharacterized protein</fullName>
    </submittedName>
</protein>
<evidence type="ECO:0000313" key="1">
    <source>
        <dbReference type="EMBL" id="TWT72635.1"/>
    </source>
</evidence>
<gene>
    <name evidence="1" type="ORF">Pan14r_49550</name>
</gene>
<dbReference type="EMBL" id="SJPL01000001">
    <property type="protein sequence ID" value="TWT72635.1"/>
    <property type="molecule type" value="Genomic_DNA"/>
</dbReference>
<name>A0A5C5YEB0_9PLAN</name>
<dbReference type="Proteomes" id="UP000317238">
    <property type="component" value="Unassembled WGS sequence"/>
</dbReference>
<evidence type="ECO:0000313" key="2">
    <source>
        <dbReference type="Proteomes" id="UP000317238"/>
    </source>
</evidence>
<comment type="caution">
    <text evidence="1">The sequence shown here is derived from an EMBL/GenBank/DDBJ whole genome shotgun (WGS) entry which is preliminary data.</text>
</comment>
<accession>A0A5C5YEB0</accession>
<proteinExistence type="predicted"/>
<reference evidence="1 2" key="1">
    <citation type="submission" date="2019-02" db="EMBL/GenBank/DDBJ databases">
        <title>Deep-cultivation of Planctomycetes and their phenomic and genomic characterization uncovers novel biology.</title>
        <authorList>
            <person name="Wiegand S."/>
            <person name="Jogler M."/>
            <person name="Boedeker C."/>
            <person name="Pinto D."/>
            <person name="Vollmers J."/>
            <person name="Rivas-Marin E."/>
            <person name="Kohn T."/>
            <person name="Peeters S.H."/>
            <person name="Heuer A."/>
            <person name="Rast P."/>
            <person name="Oberbeckmann S."/>
            <person name="Bunk B."/>
            <person name="Jeske O."/>
            <person name="Meyerdierks A."/>
            <person name="Storesund J.E."/>
            <person name="Kallscheuer N."/>
            <person name="Luecker S."/>
            <person name="Lage O.M."/>
            <person name="Pohl T."/>
            <person name="Merkel B.J."/>
            <person name="Hornburger P."/>
            <person name="Mueller R.-W."/>
            <person name="Bruemmer F."/>
            <person name="Labrenz M."/>
            <person name="Spormann A.M."/>
            <person name="Op Den Camp H."/>
            <person name="Overmann J."/>
            <person name="Amann R."/>
            <person name="Jetten M.S.M."/>
            <person name="Mascher T."/>
            <person name="Medema M.H."/>
            <person name="Devos D.P."/>
            <person name="Kaster A.-K."/>
            <person name="Ovreas L."/>
            <person name="Rohde M."/>
            <person name="Galperin M.Y."/>
            <person name="Jogler C."/>
        </authorList>
    </citation>
    <scope>NUCLEOTIDE SEQUENCE [LARGE SCALE GENOMIC DNA]</scope>
    <source>
        <strain evidence="1 2">Pan14r</strain>
    </source>
</reference>
<keyword evidence="2" id="KW-1185">Reference proteome</keyword>
<dbReference type="SUPFAM" id="SSF48452">
    <property type="entry name" value="TPR-like"/>
    <property type="match status" value="1"/>
</dbReference>
<dbReference type="InterPro" id="IPR011990">
    <property type="entry name" value="TPR-like_helical_dom_sf"/>
</dbReference>
<sequence>MIDLETNVTPFEAREAIRLYRDAINEIRLLRRTAFPRWSDGMTAWFADERPPEERDEFLIYDENELTIYRAARDKLRETLRLNPYNPDAYVLLGNACQEIDGDLPSMMSHYNTAIELDPDNHEFYNCRMAQHLENEDLEAAMTDLEHLERLQSDYAASKREHFENAKNRG</sequence>
<dbReference type="Gene3D" id="1.25.40.10">
    <property type="entry name" value="Tetratricopeptide repeat domain"/>
    <property type="match status" value="1"/>
</dbReference>
<organism evidence="1 2">
    <name type="scientific">Crateriforma conspicua</name>
    <dbReference type="NCBI Taxonomy" id="2527996"/>
    <lineage>
        <taxon>Bacteria</taxon>
        <taxon>Pseudomonadati</taxon>
        <taxon>Planctomycetota</taxon>
        <taxon>Planctomycetia</taxon>
        <taxon>Planctomycetales</taxon>
        <taxon>Planctomycetaceae</taxon>
        <taxon>Crateriforma</taxon>
    </lineage>
</organism>